<dbReference type="Proteomes" id="UP001365542">
    <property type="component" value="Unassembled WGS sequence"/>
</dbReference>
<name>A0AAV9WY42_9PEZI</name>
<gene>
    <name evidence="1" type="ORF">TWF694_004567</name>
</gene>
<sequence length="83" mass="9940">MVCAAPAMRTKTKFSPRERELIGYLEEYQPEVYKDIFIVMRHPVFMRGSRYMLADVAFTNGVAITRRHRSLTHEIKWLWKHNI</sequence>
<keyword evidence="2" id="KW-1185">Reference proteome</keyword>
<comment type="caution">
    <text evidence="1">The sequence shown here is derived from an EMBL/GenBank/DDBJ whole genome shotgun (WGS) entry which is preliminary data.</text>
</comment>
<evidence type="ECO:0000313" key="2">
    <source>
        <dbReference type="Proteomes" id="UP001365542"/>
    </source>
</evidence>
<dbReference type="EMBL" id="JAVHJO010000015">
    <property type="protein sequence ID" value="KAK6527583.1"/>
    <property type="molecule type" value="Genomic_DNA"/>
</dbReference>
<evidence type="ECO:0008006" key="3">
    <source>
        <dbReference type="Google" id="ProtNLM"/>
    </source>
</evidence>
<protein>
    <recommendedName>
        <fullName evidence="3">Transposase</fullName>
    </recommendedName>
</protein>
<reference evidence="1 2" key="1">
    <citation type="submission" date="2019-10" db="EMBL/GenBank/DDBJ databases">
        <authorList>
            <person name="Palmer J.M."/>
        </authorList>
    </citation>
    <scope>NUCLEOTIDE SEQUENCE [LARGE SCALE GENOMIC DNA]</scope>
    <source>
        <strain evidence="1 2">TWF694</strain>
    </source>
</reference>
<evidence type="ECO:0000313" key="1">
    <source>
        <dbReference type="EMBL" id="KAK6527583.1"/>
    </source>
</evidence>
<accession>A0AAV9WY42</accession>
<dbReference type="AlphaFoldDB" id="A0AAV9WY42"/>
<organism evidence="1 2">
    <name type="scientific">Orbilia ellipsospora</name>
    <dbReference type="NCBI Taxonomy" id="2528407"/>
    <lineage>
        <taxon>Eukaryota</taxon>
        <taxon>Fungi</taxon>
        <taxon>Dikarya</taxon>
        <taxon>Ascomycota</taxon>
        <taxon>Pezizomycotina</taxon>
        <taxon>Orbiliomycetes</taxon>
        <taxon>Orbiliales</taxon>
        <taxon>Orbiliaceae</taxon>
        <taxon>Orbilia</taxon>
    </lineage>
</organism>
<proteinExistence type="predicted"/>